<evidence type="ECO:0000256" key="2">
    <source>
        <dbReference type="ARBA" id="ARBA00022448"/>
    </source>
</evidence>
<dbReference type="GO" id="GO:0038023">
    <property type="term" value="F:signaling receptor activity"/>
    <property type="evidence" value="ECO:0007669"/>
    <property type="project" value="InterPro"/>
</dbReference>
<evidence type="ECO:0000259" key="20">
    <source>
        <dbReference type="SMART" id="SM00079"/>
    </source>
</evidence>
<dbReference type="InterPro" id="IPR019594">
    <property type="entry name" value="Glu/Gly-bd"/>
</dbReference>
<gene>
    <name evidence="22" type="ORF">QE152_g1342</name>
</gene>
<dbReference type="InterPro" id="IPR001320">
    <property type="entry name" value="Iontro_rcpt_C"/>
</dbReference>
<evidence type="ECO:0000256" key="7">
    <source>
        <dbReference type="ARBA" id="ARBA00023065"/>
    </source>
</evidence>
<evidence type="ECO:0000256" key="12">
    <source>
        <dbReference type="ARBA" id="ARBA00023286"/>
    </source>
</evidence>
<protein>
    <submittedName>
        <fullName evidence="22">Ligand-gated ion channel</fullName>
    </submittedName>
</protein>
<dbReference type="Proteomes" id="UP001458880">
    <property type="component" value="Unassembled WGS sequence"/>
</dbReference>
<keyword evidence="4 18" id="KW-0812">Transmembrane</keyword>
<evidence type="ECO:0000256" key="1">
    <source>
        <dbReference type="ARBA" id="ARBA00008685"/>
    </source>
</evidence>
<reference evidence="22 23" key="1">
    <citation type="journal article" date="2024" name="BMC Genomics">
        <title>De novo assembly and annotation of Popillia japonica's genome with initial clues to its potential as an invasive pest.</title>
        <authorList>
            <person name="Cucini C."/>
            <person name="Boschi S."/>
            <person name="Funari R."/>
            <person name="Cardaioli E."/>
            <person name="Iannotti N."/>
            <person name="Marturano G."/>
            <person name="Paoli F."/>
            <person name="Bruttini M."/>
            <person name="Carapelli A."/>
            <person name="Frati F."/>
            <person name="Nardi F."/>
        </authorList>
    </citation>
    <scope>NUCLEOTIDE SEQUENCE [LARGE SCALE GENOMIC DNA]</scope>
    <source>
        <strain evidence="22">DMR45628</strain>
    </source>
</reference>
<dbReference type="FunFam" id="3.40.190.10:FF:000178">
    <property type="entry name" value="Glutamate receptor subunit"/>
    <property type="match status" value="1"/>
</dbReference>
<dbReference type="SMART" id="SM00079">
    <property type="entry name" value="PBPe"/>
    <property type="match status" value="1"/>
</dbReference>
<evidence type="ECO:0000313" key="22">
    <source>
        <dbReference type="EMBL" id="KAK9754332.1"/>
    </source>
</evidence>
<keyword evidence="13" id="KW-0407">Ion channel</keyword>
<feature type="domain" description="Ionotropic glutamate receptor L-glutamate and glycine-binding" evidence="21">
    <location>
        <begin position="440"/>
        <end position="505"/>
    </location>
</feature>
<keyword evidence="2" id="KW-0813">Transport</keyword>
<dbReference type="PRINTS" id="PR00177">
    <property type="entry name" value="NMDARECEPTOR"/>
</dbReference>
<keyword evidence="9" id="KW-0675">Receptor</keyword>
<keyword evidence="7" id="KW-0406">Ion transport</keyword>
<dbReference type="SUPFAM" id="SSF53822">
    <property type="entry name" value="Periplasmic binding protein-like I"/>
    <property type="match status" value="1"/>
</dbReference>
<dbReference type="Pfam" id="PF01094">
    <property type="entry name" value="ANF_receptor"/>
    <property type="match status" value="1"/>
</dbReference>
<dbReference type="FunFam" id="1.10.287.70:FF:000010">
    <property type="entry name" value="Putative glutamate receptor ionotropic kainate 1"/>
    <property type="match status" value="1"/>
</dbReference>
<keyword evidence="8 18" id="KW-0472">Membrane</keyword>
<dbReference type="Gene3D" id="1.10.287.70">
    <property type="match status" value="1"/>
</dbReference>
<dbReference type="Gene3D" id="3.40.190.10">
    <property type="entry name" value="Periplasmic binding protein-like II"/>
    <property type="match status" value="1"/>
</dbReference>
<evidence type="ECO:0000256" key="9">
    <source>
        <dbReference type="ARBA" id="ARBA00023170"/>
    </source>
</evidence>
<feature type="transmembrane region" description="Helical" evidence="18">
    <location>
        <begin position="561"/>
        <end position="579"/>
    </location>
</feature>
<keyword evidence="19" id="KW-0732">Signal</keyword>
<feature type="binding site" evidence="15">
    <location>
        <position position="735"/>
    </location>
    <ligand>
        <name>L-glutamate</name>
        <dbReference type="ChEBI" id="CHEBI:29985"/>
    </ligand>
</feature>
<evidence type="ECO:0000256" key="10">
    <source>
        <dbReference type="ARBA" id="ARBA00023180"/>
    </source>
</evidence>
<dbReference type="Pfam" id="PF00060">
    <property type="entry name" value="Lig_chan"/>
    <property type="match status" value="1"/>
</dbReference>
<keyword evidence="11" id="KW-0628">Postsynaptic cell membrane</keyword>
<evidence type="ECO:0000256" key="11">
    <source>
        <dbReference type="ARBA" id="ARBA00023257"/>
    </source>
</evidence>
<dbReference type="SUPFAM" id="SSF53850">
    <property type="entry name" value="Periplasmic binding protein-like II"/>
    <property type="match status" value="1"/>
</dbReference>
<dbReference type="GO" id="GO:0045211">
    <property type="term" value="C:postsynaptic membrane"/>
    <property type="evidence" value="ECO:0007669"/>
    <property type="project" value="UniProtKB-SubCell"/>
</dbReference>
<name>A0AAW1N4S3_POPJA</name>
<sequence length="911" mass="104260">MWNKPLILVSLILLFQNRCASTKKPAFIIGGIFHINQDELEAAFKSTIDIINSKNHRLPFTIKDAAIRHDGRNGLQLSHKTCNLLARGVHTIIGPDSYTMSRHVGVICSGKDVPQISTRSYSSNEDYNHFTINLHPHPPKLETLFVELLNYLEWTKFMIIYQNNDDLIKMNQLLSYKSNTHDIKLSQLILDDRMSYRLMLNAIKKSGECHFVVVCDLLTLKRFLQQAQQVGLLTENHHYVVYNFDMSNIDVEPYQYGGCEIISVNVEPYQYGGCEIISVRFFDPSSIEIEDAFNAVDEEMYINYGIETESHTLNLETALVMDAVKLIHTILKERMLPIENQPLYCNDSEAWWHGPSFRNYINVANVKGYTGWIKFDPTGYRTDFEADIIELKSEGLVKIGTWNSSNGLIIERPKKEDPLPEDDSDVKGRKFNVVSVMTRPYGLMKQSATSLYGNERYEGFGIDLIHELSKELGFEYNITSQDDGANGSRDNKTGRWDGMIGKVMYKEADLAIGDLTITSEREQVVDFTLPFMTLGITILYKKAKPVPPSLFMFTSPFSPQVWLLLVVAWIFVSLSLFVMGRLSPSEWQNPYPCIEEPEYLVNQFTFKNSFWFTVGSLMQQGTELAPIGISTRMLAGVWWFFTLIMVSSYTANLAAFLTVTTLNTPFSSIDELAKQEEIKYGAKANGATAFFFKESEKPIYQQVWKYMTNNPDLMVKDNMIGVDRVLNENYAFLMESTSIEYATEKYCTLAKIGDLLDEKGYGIAMRKGSPYRQRFNTALLKLQETGMLTTLRMRWWKEKLIRAPCEEQAPAAAATALDLQNVGGVFLVLGLGTFCGMLMAFLELSMDILRYIKPQNAKYKQQMREEMKFFLEFKKNVKPTRKAGQENQDGGEFPFNINYMENYINENNQNE</sequence>
<keyword evidence="3" id="KW-1003">Cell membrane</keyword>
<comment type="subcellular location">
    <subcellularLocation>
        <location evidence="14">Postsynaptic cell membrane</location>
        <topology evidence="14">Multi-pass membrane protein</topology>
    </subcellularLocation>
</comment>
<dbReference type="Pfam" id="PF10613">
    <property type="entry name" value="Lig_chan-Glu_bd"/>
    <property type="match status" value="1"/>
</dbReference>
<dbReference type="PANTHER" id="PTHR18966">
    <property type="entry name" value="IONOTROPIC GLUTAMATE RECEPTOR"/>
    <property type="match status" value="1"/>
</dbReference>
<comment type="similarity">
    <text evidence="1">Belongs to the glutamate-gated ion channel (TC 1.A.10.1) family.</text>
</comment>
<evidence type="ECO:0000256" key="14">
    <source>
        <dbReference type="ARBA" id="ARBA00034104"/>
    </source>
</evidence>
<dbReference type="AlphaFoldDB" id="A0AAW1N4S3"/>
<dbReference type="GO" id="GO:0015276">
    <property type="term" value="F:ligand-gated monoatomic ion channel activity"/>
    <property type="evidence" value="ECO:0007669"/>
    <property type="project" value="InterPro"/>
</dbReference>
<dbReference type="FunFam" id="3.40.190.10:FF:000061">
    <property type="entry name" value="Glutamate receptor, ionotropic kainate"/>
    <property type="match status" value="1"/>
</dbReference>
<evidence type="ECO:0000256" key="6">
    <source>
        <dbReference type="ARBA" id="ARBA00023018"/>
    </source>
</evidence>
<feature type="site" description="Interaction with the cone snail toxin Con-ikot-ikot" evidence="16">
    <location>
        <position position="693"/>
    </location>
</feature>
<evidence type="ECO:0000256" key="17">
    <source>
        <dbReference type="PIRSR" id="PIRSR601508-3"/>
    </source>
</evidence>
<keyword evidence="5 18" id="KW-1133">Transmembrane helix</keyword>
<feature type="site" description="Interaction with the cone snail toxin Con-ikot-ikot" evidence="16">
    <location>
        <position position="489"/>
    </location>
</feature>
<dbReference type="EMBL" id="JASPKY010000008">
    <property type="protein sequence ID" value="KAK9754332.1"/>
    <property type="molecule type" value="Genomic_DNA"/>
</dbReference>
<keyword evidence="23" id="KW-1185">Reference proteome</keyword>
<keyword evidence="6" id="KW-0770">Synapse</keyword>
<accession>A0AAW1N4S3</accession>
<evidence type="ECO:0000256" key="3">
    <source>
        <dbReference type="ARBA" id="ARBA00022475"/>
    </source>
</evidence>
<dbReference type="Gene3D" id="3.40.50.2300">
    <property type="match status" value="2"/>
</dbReference>
<feature type="chain" id="PRO_5043385266" evidence="19">
    <location>
        <begin position="23"/>
        <end position="911"/>
    </location>
</feature>
<keyword evidence="17" id="KW-1015">Disulfide bond</keyword>
<feature type="binding site" evidence="15">
    <location>
        <position position="516"/>
    </location>
    <ligand>
        <name>L-glutamate</name>
        <dbReference type="ChEBI" id="CHEBI:29985"/>
    </ligand>
</feature>
<feature type="transmembrane region" description="Helical" evidence="18">
    <location>
        <begin position="822"/>
        <end position="842"/>
    </location>
</feature>
<dbReference type="InterPro" id="IPR001508">
    <property type="entry name" value="Iono_Glu_rcpt_met"/>
</dbReference>
<evidence type="ECO:0000256" key="4">
    <source>
        <dbReference type="ARBA" id="ARBA00022692"/>
    </source>
</evidence>
<evidence type="ECO:0000256" key="15">
    <source>
        <dbReference type="PIRSR" id="PIRSR601508-1"/>
    </source>
</evidence>
<feature type="domain" description="Ionotropic glutamate receptor C-terminal" evidence="20">
    <location>
        <begin position="430"/>
        <end position="798"/>
    </location>
</feature>
<dbReference type="InterPro" id="IPR001828">
    <property type="entry name" value="ANF_lig-bd_rcpt"/>
</dbReference>
<feature type="transmembrane region" description="Helical" evidence="18">
    <location>
        <begin position="637"/>
        <end position="659"/>
    </location>
</feature>
<feature type="site" description="Interaction with the cone snail toxin Con-ikot-ikot" evidence="16">
    <location>
        <position position="781"/>
    </location>
</feature>
<dbReference type="InterPro" id="IPR028082">
    <property type="entry name" value="Peripla_BP_I"/>
</dbReference>
<feature type="disulfide bond" evidence="17">
    <location>
        <begin position="747"/>
        <end position="805"/>
    </location>
</feature>
<keyword evidence="10" id="KW-0325">Glycoprotein</keyword>
<evidence type="ECO:0000256" key="13">
    <source>
        <dbReference type="ARBA" id="ARBA00023303"/>
    </source>
</evidence>
<feature type="binding site" evidence="15">
    <location>
        <position position="521"/>
    </location>
    <ligand>
        <name>L-glutamate</name>
        <dbReference type="ChEBI" id="CHEBI:29985"/>
    </ligand>
</feature>
<dbReference type="InterPro" id="IPR015683">
    <property type="entry name" value="Ionotropic_Glu_rcpt"/>
</dbReference>
<organism evidence="22 23">
    <name type="scientific">Popillia japonica</name>
    <name type="common">Japanese beetle</name>
    <dbReference type="NCBI Taxonomy" id="7064"/>
    <lineage>
        <taxon>Eukaryota</taxon>
        <taxon>Metazoa</taxon>
        <taxon>Ecdysozoa</taxon>
        <taxon>Arthropoda</taxon>
        <taxon>Hexapoda</taxon>
        <taxon>Insecta</taxon>
        <taxon>Pterygota</taxon>
        <taxon>Neoptera</taxon>
        <taxon>Endopterygota</taxon>
        <taxon>Coleoptera</taxon>
        <taxon>Polyphaga</taxon>
        <taxon>Scarabaeiformia</taxon>
        <taxon>Scarabaeidae</taxon>
        <taxon>Rutelinae</taxon>
        <taxon>Popillia</taxon>
    </lineage>
</organism>
<evidence type="ECO:0000259" key="21">
    <source>
        <dbReference type="SMART" id="SM00918"/>
    </source>
</evidence>
<feature type="signal peptide" evidence="19">
    <location>
        <begin position="1"/>
        <end position="22"/>
    </location>
</feature>
<evidence type="ECO:0000256" key="19">
    <source>
        <dbReference type="SAM" id="SignalP"/>
    </source>
</evidence>
<dbReference type="SMART" id="SM00918">
    <property type="entry name" value="Lig_chan-Glu_bd"/>
    <property type="match status" value="1"/>
</dbReference>
<evidence type="ECO:0000256" key="8">
    <source>
        <dbReference type="ARBA" id="ARBA00023136"/>
    </source>
</evidence>
<evidence type="ECO:0000256" key="18">
    <source>
        <dbReference type="SAM" id="Phobius"/>
    </source>
</evidence>
<proteinExistence type="inferred from homology"/>
<feature type="binding site" evidence="15">
    <location>
        <position position="688"/>
    </location>
    <ligand>
        <name>L-glutamate</name>
        <dbReference type="ChEBI" id="CHEBI:29985"/>
    </ligand>
</feature>
<evidence type="ECO:0000313" key="23">
    <source>
        <dbReference type="Proteomes" id="UP001458880"/>
    </source>
</evidence>
<comment type="caution">
    <text evidence="22">The sequence shown here is derived from an EMBL/GenBank/DDBJ whole genome shotgun (WGS) entry which is preliminary data.</text>
</comment>
<evidence type="ECO:0000256" key="5">
    <source>
        <dbReference type="ARBA" id="ARBA00022989"/>
    </source>
</evidence>
<evidence type="ECO:0000256" key="16">
    <source>
        <dbReference type="PIRSR" id="PIRSR601508-2"/>
    </source>
</evidence>
<keyword evidence="12" id="KW-1071">Ligand-gated ion channel</keyword>